<dbReference type="EMBL" id="AF001306">
    <property type="protein sequence ID" value="AAB58730.1"/>
    <property type="molecule type" value="Genomic_DNA"/>
</dbReference>
<gene>
    <name evidence="2" type="primary">usfX</name>
</gene>
<dbReference type="SMR" id="P96892"/>
<dbReference type="PIR" id="H70980">
    <property type="entry name" value="H70980"/>
</dbReference>
<accession>P96892</accession>
<feature type="region of interest" description="Disordered" evidence="1">
    <location>
        <begin position="67"/>
        <end position="104"/>
    </location>
</feature>
<evidence type="ECO:0000313" key="2">
    <source>
        <dbReference type="EMBL" id="AAB58730.1"/>
    </source>
</evidence>
<sequence>MASVRASADTQDCRSLVYRTSRSPAAAAGRLDILVRLEIPASRGFTGSCEWVSRVHHDESRPCCVRSPLPAGPTMTDQLEDQTQGGSTVDRSLPGGCMADSDLPTKGRQRGVRAVELNVAARLENLALLRTLVGAIGTFEDLDFDAVADLRLAVDEVCTRLIRSALPDATLRLVVDPRKDEVVVEASAACDTHDVVAPGSFSWHVLTALADDVQTFHDGRQPDVAGSVFGITLTARRAASSR</sequence>
<proteinExistence type="predicted"/>
<feature type="compositionally biased region" description="Polar residues" evidence="1">
    <location>
        <begin position="75"/>
        <end position="90"/>
    </location>
</feature>
<organism evidence="2">
    <name type="scientific">Mycobacterium tuberculosis</name>
    <dbReference type="NCBI Taxonomy" id="1773"/>
    <lineage>
        <taxon>Bacteria</taxon>
        <taxon>Bacillati</taxon>
        <taxon>Actinomycetota</taxon>
        <taxon>Actinomycetes</taxon>
        <taxon>Mycobacteriales</taxon>
        <taxon>Mycobacteriaceae</taxon>
        <taxon>Mycobacterium</taxon>
        <taxon>Mycobacterium tuberculosis complex</taxon>
    </lineage>
</organism>
<reference evidence="2" key="1">
    <citation type="journal article" date="1997" name="Tuber. Lung Dis.">
        <title>Mycobacterium tuberculosis sigF is part of a gene cluster with similarities to the Bacillus subtilis sigF and sigB operons.</title>
        <authorList>
            <person name="DeMaio J."/>
            <person name="Zhang Y."/>
            <person name="Ko C."/>
            <person name="Bishai W.R."/>
        </authorList>
    </citation>
    <scope>NUCLEOTIDE SEQUENCE</scope>
    <source>
        <strain evidence="2">H37Rv</strain>
    </source>
</reference>
<protein>
    <submittedName>
        <fullName evidence="2">UsfX</fullName>
    </submittedName>
</protein>
<evidence type="ECO:0000256" key="1">
    <source>
        <dbReference type="SAM" id="MobiDB-lite"/>
    </source>
</evidence>
<dbReference type="AlphaFoldDB" id="P96892"/>
<name>P96892_MYCTX</name>